<dbReference type="AlphaFoldDB" id="A0A812ZZ20"/>
<reference evidence="2" key="1">
    <citation type="submission" date="2021-02" db="EMBL/GenBank/DDBJ databases">
        <authorList>
            <person name="Dougan E. K."/>
            <person name="Rhodes N."/>
            <person name="Thang M."/>
            <person name="Chan C."/>
        </authorList>
    </citation>
    <scope>NUCLEOTIDE SEQUENCE</scope>
</reference>
<dbReference type="EMBL" id="CAJNJA010052575">
    <property type="protein sequence ID" value="CAE7847186.1"/>
    <property type="molecule type" value="Genomic_DNA"/>
</dbReference>
<name>A0A812ZZ20_9DINO</name>
<feature type="signal peptide" evidence="1">
    <location>
        <begin position="1"/>
        <end position="23"/>
    </location>
</feature>
<gene>
    <name evidence="2" type="ORF">SNEC2469_LOCUS26120</name>
</gene>
<evidence type="ECO:0000313" key="3">
    <source>
        <dbReference type="Proteomes" id="UP000601435"/>
    </source>
</evidence>
<dbReference type="Proteomes" id="UP000601435">
    <property type="component" value="Unassembled WGS sequence"/>
</dbReference>
<evidence type="ECO:0000313" key="2">
    <source>
        <dbReference type="EMBL" id="CAE7847186.1"/>
    </source>
</evidence>
<comment type="caution">
    <text evidence="2">The sequence shown here is derived from an EMBL/GenBank/DDBJ whole genome shotgun (WGS) entry which is preliminary data.</text>
</comment>
<accession>A0A812ZZ20</accession>
<keyword evidence="1" id="KW-0732">Signal</keyword>
<keyword evidence="3" id="KW-1185">Reference proteome</keyword>
<sequence>MGITTKVIFAGCLALMFGVPVDGLRESVDQHVAEEEARGDECCCLAFMESLETEPENATLSQESECAEYKLLRPDRPFWFHKHHASYKARCCWTSRWICNDFQEPHNRKPFSVDQYFHYRWCPKDSPKGTIGTVLD</sequence>
<feature type="chain" id="PRO_5032718765" evidence="1">
    <location>
        <begin position="24"/>
        <end position="136"/>
    </location>
</feature>
<evidence type="ECO:0000256" key="1">
    <source>
        <dbReference type="SAM" id="SignalP"/>
    </source>
</evidence>
<protein>
    <submittedName>
        <fullName evidence="2">Uncharacterized protein</fullName>
    </submittedName>
</protein>
<dbReference type="OrthoDB" id="10290026at2759"/>
<proteinExistence type="predicted"/>
<organism evidence="2 3">
    <name type="scientific">Symbiodinium necroappetens</name>
    <dbReference type="NCBI Taxonomy" id="1628268"/>
    <lineage>
        <taxon>Eukaryota</taxon>
        <taxon>Sar</taxon>
        <taxon>Alveolata</taxon>
        <taxon>Dinophyceae</taxon>
        <taxon>Suessiales</taxon>
        <taxon>Symbiodiniaceae</taxon>
        <taxon>Symbiodinium</taxon>
    </lineage>
</organism>